<dbReference type="GeneID" id="120034234"/>
<dbReference type="KEGG" id="snh:120034234"/>
<feature type="compositionally biased region" description="Gly residues" evidence="6">
    <location>
        <begin position="456"/>
        <end position="470"/>
    </location>
</feature>
<dbReference type="InterPro" id="IPR050935">
    <property type="entry name" value="Bromo_chromatin_reader"/>
</dbReference>
<dbReference type="GO" id="GO:0000785">
    <property type="term" value="C:chromatin"/>
    <property type="evidence" value="ECO:0007669"/>
    <property type="project" value="TreeGrafter"/>
</dbReference>
<feature type="domain" description="NET" evidence="8">
    <location>
        <begin position="782"/>
        <end position="864"/>
    </location>
</feature>
<evidence type="ECO:0000256" key="6">
    <source>
        <dbReference type="SAM" id="MobiDB-lite"/>
    </source>
</evidence>
<proteinExistence type="inferred from homology"/>
<dbReference type="PROSITE" id="PS50014">
    <property type="entry name" value="BROMODOMAIN_2"/>
    <property type="match status" value="2"/>
</dbReference>
<dbReference type="PROSITE" id="PS00633">
    <property type="entry name" value="BROMODOMAIN_1"/>
    <property type="match status" value="2"/>
</dbReference>
<dbReference type="InterPro" id="IPR036427">
    <property type="entry name" value="Bromodomain-like_sf"/>
</dbReference>
<dbReference type="InterPro" id="IPR043508">
    <property type="entry name" value="Bromo_Brdt_I"/>
</dbReference>
<feature type="compositionally biased region" description="Basic and acidic residues" evidence="6">
    <location>
        <begin position="1475"/>
        <end position="1518"/>
    </location>
</feature>
<feature type="compositionally biased region" description="Low complexity" evidence="6">
    <location>
        <begin position="99"/>
        <end position="123"/>
    </location>
</feature>
<feature type="region of interest" description="Disordered" evidence="6">
    <location>
        <begin position="676"/>
        <end position="749"/>
    </location>
</feature>
<feature type="compositionally biased region" description="Polar residues" evidence="6">
    <location>
        <begin position="408"/>
        <end position="424"/>
    </location>
</feature>
<dbReference type="SUPFAM" id="SSF47370">
    <property type="entry name" value="Bromodomain"/>
    <property type="match status" value="2"/>
</dbReference>
<name>A0A8U0Q4D9_SALNM</name>
<feature type="compositionally biased region" description="Basic and acidic residues" evidence="6">
    <location>
        <begin position="432"/>
        <end position="452"/>
    </location>
</feature>
<evidence type="ECO:0000256" key="2">
    <source>
        <dbReference type="ARBA" id="ARBA00022853"/>
    </source>
</evidence>
<dbReference type="InterPro" id="IPR038336">
    <property type="entry name" value="NET_sf"/>
</dbReference>
<feature type="compositionally biased region" description="Pro residues" evidence="6">
    <location>
        <begin position="1566"/>
        <end position="1578"/>
    </location>
</feature>
<dbReference type="PANTHER" id="PTHR22880:SF245">
    <property type="entry name" value="BROMODOMAIN-CONTAINING PROTEIN 4"/>
    <property type="match status" value="1"/>
</dbReference>
<comment type="similarity">
    <text evidence="4">Belongs to the BET family.</text>
</comment>
<evidence type="ECO:0000256" key="3">
    <source>
        <dbReference type="ARBA" id="ARBA00023117"/>
    </source>
</evidence>
<dbReference type="CDD" id="cd05498">
    <property type="entry name" value="Bromo_Brdt_II_like"/>
    <property type="match status" value="1"/>
</dbReference>
<dbReference type="Pfam" id="PF00439">
    <property type="entry name" value="Bromodomain"/>
    <property type="match status" value="2"/>
</dbReference>
<dbReference type="Gene3D" id="1.20.920.10">
    <property type="entry name" value="Bromodomain-like"/>
    <property type="match status" value="2"/>
</dbReference>
<evidence type="ECO:0000256" key="1">
    <source>
        <dbReference type="ARBA" id="ARBA00022737"/>
    </source>
</evidence>
<dbReference type="PANTHER" id="PTHR22880">
    <property type="entry name" value="FALZ-RELATED BROMODOMAIN-CONTAINING PROTEINS"/>
    <property type="match status" value="1"/>
</dbReference>
<accession>A0A8U0Q4D9</accession>
<feature type="region of interest" description="Disordered" evidence="6">
    <location>
        <begin position="1011"/>
        <end position="1135"/>
    </location>
</feature>
<dbReference type="FunFam" id="1.20.920.10:FF:000003">
    <property type="entry name" value="Bromodomain-containing protein 2"/>
    <property type="match status" value="1"/>
</dbReference>
<feature type="compositionally biased region" description="Low complexity" evidence="6">
    <location>
        <begin position="1164"/>
        <end position="1223"/>
    </location>
</feature>
<keyword evidence="1" id="KW-0677">Repeat</keyword>
<feature type="compositionally biased region" description="Basic residues" evidence="6">
    <location>
        <begin position="685"/>
        <end position="701"/>
    </location>
</feature>
<dbReference type="Pfam" id="PF17105">
    <property type="entry name" value="BRD4_CDT"/>
    <property type="match status" value="1"/>
</dbReference>
<feature type="compositionally biased region" description="Polar residues" evidence="6">
    <location>
        <begin position="278"/>
        <end position="296"/>
    </location>
</feature>
<feature type="region of interest" description="Disordered" evidence="6">
    <location>
        <begin position="764"/>
        <end position="794"/>
    </location>
</feature>
<evidence type="ECO:0000313" key="9">
    <source>
        <dbReference type="Proteomes" id="UP000808372"/>
    </source>
</evidence>
<feature type="compositionally biased region" description="Low complexity" evidence="6">
    <location>
        <begin position="1411"/>
        <end position="1422"/>
    </location>
</feature>
<dbReference type="InterPro" id="IPR001487">
    <property type="entry name" value="Bromodomain"/>
</dbReference>
<feature type="region of interest" description="Disordered" evidence="6">
    <location>
        <begin position="1164"/>
        <end position="1236"/>
    </location>
</feature>
<feature type="compositionally biased region" description="Basic and acidic residues" evidence="6">
    <location>
        <begin position="1583"/>
        <end position="1600"/>
    </location>
</feature>
<keyword evidence="2" id="KW-0156">Chromatin regulator</keyword>
<dbReference type="PROSITE" id="PS51525">
    <property type="entry name" value="NET"/>
    <property type="match status" value="1"/>
</dbReference>
<feature type="compositionally biased region" description="Low complexity" evidence="6">
    <location>
        <begin position="1101"/>
        <end position="1120"/>
    </location>
</feature>
<dbReference type="GO" id="GO:0006338">
    <property type="term" value="P:chromatin remodeling"/>
    <property type="evidence" value="ECO:0007669"/>
    <property type="project" value="TreeGrafter"/>
</dbReference>
<reference evidence="10" key="1">
    <citation type="submission" date="2025-08" db="UniProtKB">
        <authorList>
            <consortium name="RefSeq"/>
        </authorList>
    </citation>
    <scope>IDENTIFICATION</scope>
    <source>
        <tissue evidence="10">White muscle</tissue>
    </source>
</reference>
<feature type="compositionally biased region" description="Polar residues" evidence="6">
    <location>
        <begin position="1395"/>
        <end position="1404"/>
    </location>
</feature>
<feature type="region of interest" description="Disordered" evidence="6">
    <location>
        <begin position="875"/>
        <end position="979"/>
    </location>
</feature>
<feature type="compositionally biased region" description="Basic and acidic residues" evidence="6">
    <location>
        <begin position="1423"/>
        <end position="1432"/>
    </location>
</feature>
<feature type="compositionally biased region" description="Low complexity" evidence="6">
    <location>
        <begin position="627"/>
        <end position="651"/>
    </location>
</feature>
<gene>
    <name evidence="10" type="primary">LOC120034234</name>
</gene>
<feature type="compositionally biased region" description="Low complexity" evidence="6">
    <location>
        <begin position="882"/>
        <end position="895"/>
    </location>
</feature>
<sequence>MDYKMHAKSNDLLDFQTLDALLEKISHYSSVSVKREPSEECNGIIGALSVESSAPASRLNNWCPTATAAPTPAPATVPAPLVTSARMGDGLDATTVQMSSSGSSSSSQGGQPQPSTYVPTVPEFNPPPPEYINPSQPKRQTNQLQYLLKVVLKTLWKHHFSWPFQAPVDAVKLNLPDYYKIIKVPMDMGTIKKRLENSYYWNAQECIQDFNTMFTNCYIYNKPGDDIVLMAEQLEKMFLQKITEMPQDETEIAVMTGKGRGRGRREGGLNLKPGPTMDSPSTTPQTRGFSSHSPGPQTRGPPVQQQTQDQGPPSLPPQPLMPALPSRVPPTLPVHTHAHAPQLGAPYSLGPSDLPLQAPPKLPIMTSVPPPPTQTTLPPTSIQSTAPILQNPVPMAKQRKSQKRKADTTTPTANDQLSESSPAESKSGKTLPRRESVRPTKLIKKEAPDSQHHLGLGIGLGLGGPGGPGVGAHSPKQQEQLRNCSSLVRDMLHKKHAAYAWPFYKPVNVDMLGLHDYHDIIKHPMDLATVKLKLDNRQYRDAQEFAADVRLMFSNCYKYNPPDHEVVAMARRLQDVFEMRFAKMPDEPEEMLASAPAPAMLQSSAPIIKAQPPPILNPASSILGPASSVKHSASSSDSSSDSSSESESSTNDLEEERAQRLAELQEQLKAVHEQLAALSQPQASKPKRKEKEKKKDKHKRKGAVEEIPEPAIQFPKKTKNNSSSNNNKELLPKKTKKPSKKEGCAVKNNHSAALGPLAVLQPPALQPVSGLGEGLEDDPAAAGAPGEKGKPMSYEEKRQLSLDINKLPGDKLGRVVHIIQSREPSLKNSNPDEIEIDFETLKPSTLRELERYVSSCLRKNKKKVPVAEKTMEAMTAAKIKASSSSDSDSSDSSSSDSDEEKGIPPKQKQKKGHGTNEGKKPHLHHTMSGAGPLPQGHPHPQGHPYPHGHPHPQGPVLQPSIHLKQQQHHNPSPATYMAPPPVTVTALESSQLLENTFDLLPHFGQQPLMHLSQHHHSSSPAVPPHLNVHSVVGPVSPETHPFLNQHPNPNPALHNALPQQPSRPSHRAAALPPKPPQQQQPATQPTLLLQQLQPQAPPPQHHLQPHILHPAPPQSLQQRPLSPPTLTPQGLMSSLPPQMLLEDDEEVIPPLPLSQVHLYLQQLQQGQSQGRPGQQPHNPQQIMQSLQVRQQQQNQAPLLQSVQVQPSQPSLQPPQLSVQLPQPQSKPTPPSRQPQQILPPHQVARHLQQHAQMGYPSQGPVAQQTGQSDRHAAAGQHKGSMQSSAKAQHIIQQHLSPRQIKADSYNSGHLRENPSPIMMHSPHLPQYPPITHQSPPHNLQPKKEQRAPPALVGLKEEKFPPSPVMRGGEPFSPAMRQDPHKHPDCHSKPSLPGHAQQNVKSMDSSRPVIRSSEPSAPSSSSLPDKDKFKQEPKTPVAPKKVQDVKLKNMGSWASLAQKPTSAPLSAVKSSSDSFEQFRRAAREKEEREKALKAQAEQAERDKLRREQEKLRGRDRDDADIVEPQQQSRRVHEEPRSRRLEQQQHIQAPQPQQQPQAPAPQAQPAALPQPPQAPTPPQPSAQDQQRELARRREQERRRREAMAATIDMNFQSDLMAIFEENLF</sequence>
<dbReference type="InterPro" id="IPR031354">
    <property type="entry name" value="BRD4_CDT"/>
</dbReference>
<feature type="compositionally biased region" description="Basic and acidic residues" evidence="6">
    <location>
        <begin position="1529"/>
        <end position="1541"/>
    </location>
</feature>
<dbReference type="RefSeq" id="XP_038836642.1">
    <property type="nucleotide sequence ID" value="XM_038980714.1"/>
</dbReference>
<dbReference type="Pfam" id="PF17035">
    <property type="entry name" value="BET"/>
    <property type="match status" value="1"/>
</dbReference>
<organism evidence="9 10">
    <name type="scientific">Salvelinus namaycush</name>
    <name type="common">Lake trout</name>
    <name type="synonym">Salmo namaycush</name>
    <dbReference type="NCBI Taxonomy" id="8040"/>
    <lineage>
        <taxon>Eukaryota</taxon>
        <taxon>Metazoa</taxon>
        <taxon>Chordata</taxon>
        <taxon>Craniata</taxon>
        <taxon>Vertebrata</taxon>
        <taxon>Euteleostomi</taxon>
        <taxon>Actinopterygii</taxon>
        <taxon>Neopterygii</taxon>
        <taxon>Teleostei</taxon>
        <taxon>Protacanthopterygii</taxon>
        <taxon>Salmoniformes</taxon>
        <taxon>Salmonidae</taxon>
        <taxon>Salmoninae</taxon>
        <taxon>Salvelinus</taxon>
    </lineage>
</organism>
<feature type="compositionally biased region" description="Pro residues" evidence="6">
    <location>
        <begin position="313"/>
        <end position="332"/>
    </location>
</feature>
<dbReference type="GO" id="GO:0005634">
    <property type="term" value="C:nucleus"/>
    <property type="evidence" value="ECO:0007669"/>
    <property type="project" value="TreeGrafter"/>
</dbReference>
<dbReference type="InterPro" id="IPR027353">
    <property type="entry name" value="NET_dom"/>
</dbReference>
<dbReference type="SMART" id="SM00297">
    <property type="entry name" value="BROMO"/>
    <property type="match status" value="2"/>
</dbReference>
<feature type="region of interest" description="Disordered" evidence="6">
    <location>
        <begin position="611"/>
        <end position="657"/>
    </location>
</feature>
<dbReference type="FunFam" id="1.20.1270.220:FF:000001">
    <property type="entry name" value="bromodomain-containing protein 2 isoform X1"/>
    <property type="match status" value="1"/>
</dbReference>
<feature type="compositionally biased region" description="Low complexity" evidence="6">
    <location>
        <begin position="374"/>
        <end position="385"/>
    </location>
</feature>
<protein>
    <submittedName>
        <fullName evidence="10">Bromodomain-containing protein 4-like isoform X1</fullName>
    </submittedName>
</protein>
<feature type="domain" description="Bromo" evidence="7">
    <location>
        <begin position="156"/>
        <end position="228"/>
    </location>
</feature>
<evidence type="ECO:0000259" key="7">
    <source>
        <dbReference type="PROSITE" id="PS50014"/>
    </source>
</evidence>
<keyword evidence="3 5" id="KW-0103">Bromodomain</keyword>
<feature type="region of interest" description="Disordered" evidence="6">
    <location>
        <begin position="1254"/>
        <end position="1603"/>
    </location>
</feature>
<feature type="compositionally biased region" description="Polar residues" evidence="6">
    <location>
        <begin position="1279"/>
        <end position="1296"/>
    </location>
</feature>
<feature type="compositionally biased region" description="Low complexity" evidence="6">
    <location>
        <begin position="1542"/>
        <end position="1565"/>
    </location>
</feature>
<evidence type="ECO:0000256" key="4">
    <source>
        <dbReference type="ARBA" id="ARBA00044509"/>
    </source>
</evidence>
<dbReference type="PRINTS" id="PR00503">
    <property type="entry name" value="BROMODOMAIN"/>
</dbReference>
<feature type="region of interest" description="Disordered" evidence="6">
    <location>
        <begin position="94"/>
        <end position="137"/>
    </location>
</feature>
<dbReference type="CDD" id="cd05497">
    <property type="entry name" value="Bromo_Brdt_I_like"/>
    <property type="match status" value="1"/>
</dbReference>
<feature type="compositionally biased region" description="Basic and acidic residues" evidence="6">
    <location>
        <begin position="1377"/>
        <end position="1387"/>
    </location>
</feature>
<dbReference type="GO" id="GO:0006355">
    <property type="term" value="P:regulation of DNA-templated transcription"/>
    <property type="evidence" value="ECO:0007669"/>
    <property type="project" value="TreeGrafter"/>
</dbReference>
<feature type="compositionally biased region" description="Pro residues" evidence="6">
    <location>
        <begin position="357"/>
        <end position="373"/>
    </location>
</feature>
<dbReference type="InterPro" id="IPR018359">
    <property type="entry name" value="Bromodomain_CS"/>
</dbReference>
<evidence type="ECO:0000313" key="10">
    <source>
        <dbReference type="RefSeq" id="XP_038836642.1"/>
    </source>
</evidence>
<dbReference type="FunFam" id="1.20.920.10:FF:000002">
    <property type="entry name" value="Bromodomain-containing protein 4"/>
    <property type="match status" value="1"/>
</dbReference>
<feature type="compositionally biased region" description="Low complexity" evidence="6">
    <location>
        <begin position="1044"/>
        <end position="1059"/>
    </location>
</feature>
<evidence type="ECO:0000256" key="5">
    <source>
        <dbReference type="PROSITE-ProRule" id="PRU00035"/>
    </source>
</evidence>
<feature type="compositionally biased region" description="Polar residues" evidence="6">
    <location>
        <begin position="1457"/>
        <end position="1474"/>
    </location>
</feature>
<feature type="region of interest" description="Disordered" evidence="6">
    <location>
        <begin position="254"/>
        <end position="475"/>
    </location>
</feature>
<dbReference type="Gene3D" id="1.20.1270.220">
    <property type="match status" value="1"/>
</dbReference>
<feature type="compositionally biased region" description="Low complexity" evidence="6">
    <location>
        <begin position="1079"/>
        <end position="1094"/>
    </location>
</feature>
<feature type="compositionally biased region" description="Low complexity" evidence="6">
    <location>
        <begin position="720"/>
        <end position="729"/>
    </location>
</feature>
<evidence type="ECO:0000259" key="8">
    <source>
        <dbReference type="PROSITE" id="PS51525"/>
    </source>
</evidence>
<dbReference type="Proteomes" id="UP000808372">
    <property type="component" value="Chromosome 41"/>
</dbReference>
<keyword evidence="9" id="KW-1185">Reference proteome</keyword>
<dbReference type="InterPro" id="IPR043509">
    <property type="entry name" value="Bromo_Brdt_II"/>
</dbReference>
<feature type="domain" description="Bromo" evidence="7">
    <location>
        <begin position="495"/>
        <end position="567"/>
    </location>
</feature>